<keyword evidence="2 7" id="KW-0812">Transmembrane</keyword>
<feature type="transmembrane region" description="Helical" evidence="7">
    <location>
        <begin position="16"/>
        <end position="32"/>
    </location>
</feature>
<feature type="transmembrane region" description="Helical" evidence="7">
    <location>
        <begin position="254"/>
        <end position="272"/>
    </location>
</feature>
<feature type="transmembrane region" description="Helical" evidence="7">
    <location>
        <begin position="212"/>
        <end position="234"/>
    </location>
</feature>
<feature type="compositionally biased region" description="Polar residues" evidence="6">
    <location>
        <begin position="284"/>
        <end position="305"/>
    </location>
</feature>
<feature type="domain" description="Rhodopsin" evidence="8">
    <location>
        <begin position="29"/>
        <end position="269"/>
    </location>
</feature>
<keyword evidence="4 7" id="KW-0472">Membrane</keyword>
<evidence type="ECO:0000256" key="3">
    <source>
        <dbReference type="ARBA" id="ARBA00022989"/>
    </source>
</evidence>
<proteinExistence type="inferred from homology"/>
<dbReference type="PANTHER" id="PTHR33048:SF149">
    <property type="entry name" value="UBID FAMILY DECARBOXYLASE"/>
    <property type="match status" value="1"/>
</dbReference>
<protein>
    <recommendedName>
        <fullName evidence="8">Rhodopsin domain-containing protein</fullName>
    </recommendedName>
</protein>
<dbReference type="Pfam" id="PF20684">
    <property type="entry name" value="Fung_rhodopsin"/>
    <property type="match status" value="1"/>
</dbReference>
<dbReference type="PANTHER" id="PTHR33048">
    <property type="entry name" value="PTH11-LIKE INTEGRAL MEMBRANE PROTEIN (AFU_ORTHOLOGUE AFUA_5G11245)"/>
    <property type="match status" value="1"/>
</dbReference>
<evidence type="ECO:0000256" key="5">
    <source>
        <dbReference type="ARBA" id="ARBA00038359"/>
    </source>
</evidence>
<evidence type="ECO:0000256" key="6">
    <source>
        <dbReference type="SAM" id="MobiDB-lite"/>
    </source>
</evidence>
<comment type="caution">
    <text evidence="9">The sequence shown here is derived from an EMBL/GenBank/DDBJ whole genome shotgun (WGS) entry which is preliminary data.</text>
</comment>
<name>A0AAD4PTG9_9EURO</name>
<keyword evidence="3 7" id="KW-1133">Transmembrane helix</keyword>
<evidence type="ECO:0000259" key="8">
    <source>
        <dbReference type="Pfam" id="PF20684"/>
    </source>
</evidence>
<evidence type="ECO:0000256" key="7">
    <source>
        <dbReference type="SAM" id="Phobius"/>
    </source>
</evidence>
<comment type="similarity">
    <text evidence="5">Belongs to the SAT4 family.</text>
</comment>
<dbReference type="Proteomes" id="UP001201262">
    <property type="component" value="Unassembled WGS sequence"/>
</dbReference>
<dbReference type="GO" id="GO:0016020">
    <property type="term" value="C:membrane"/>
    <property type="evidence" value="ECO:0007669"/>
    <property type="project" value="UniProtKB-SubCell"/>
</dbReference>
<feature type="transmembrane region" description="Helical" evidence="7">
    <location>
        <begin position="44"/>
        <end position="68"/>
    </location>
</feature>
<dbReference type="InterPro" id="IPR052337">
    <property type="entry name" value="SAT4-like"/>
</dbReference>
<feature type="transmembrane region" description="Helical" evidence="7">
    <location>
        <begin position="104"/>
        <end position="120"/>
    </location>
</feature>
<organism evidence="9 10">
    <name type="scientific">Talaromyces proteolyticus</name>
    <dbReference type="NCBI Taxonomy" id="1131652"/>
    <lineage>
        <taxon>Eukaryota</taxon>
        <taxon>Fungi</taxon>
        <taxon>Dikarya</taxon>
        <taxon>Ascomycota</taxon>
        <taxon>Pezizomycotina</taxon>
        <taxon>Eurotiomycetes</taxon>
        <taxon>Eurotiomycetidae</taxon>
        <taxon>Eurotiales</taxon>
        <taxon>Trichocomaceae</taxon>
        <taxon>Talaromyces</taxon>
        <taxon>Talaromyces sect. Bacilispori</taxon>
    </lineage>
</organism>
<evidence type="ECO:0000256" key="4">
    <source>
        <dbReference type="ARBA" id="ARBA00023136"/>
    </source>
</evidence>
<evidence type="ECO:0000313" key="9">
    <source>
        <dbReference type="EMBL" id="KAH8693270.1"/>
    </source>
</evidence>
<dbReference type="InterPro" id="IPR049326">
    <property type="entry name" value="Rhodopsin_dom_fungi"/>
</dbReference>
<feature type="transmembrane region" description="Helical" evidence="7">
    <location>
        <begin position="173"/>
        <end position="200"/>
    </location>
</feature>
<evidence type="ECO:0000256" key="2">
    <source>
        <dbReference type="ARBA" id="ARBA00022692"/>
    </source>
</evidence>
<keyword evidence="10" id="KW-1185">Reference proteome</keyword>
<accession>A0AAD4PTG9</accession>
<dbReference type="EMBL" id="JAJTJA010000010">
    <property type="protein sequence ID" value="KAH8693270.1"/>
    <property type="molecule type" value="Genomic_DNA"/>
</dbReference>
<feature type="transmembrane region" description="Helical" evidence="7">
    <location>
        <begin position="132"/>
        <end position="153"/>
    </location>
</feature>
<dbReference type="AlphaFoldDB" id="A0AAD4PTG9"/>
<feature type="region of interest" description="Disordered" evidence="6">
    <location>
        <begin position="283"/>
        <end position="309"/>
    </location>
</feature>
<reference evidence="9" key="1">
    <citation type="submission" date="2021-12" db="EMBL/GenBank/DDBJ databases">
        <title>Convergent genome expansion in fungi linked to evolution of root-endophyte symbiosis.</title>
        <authorList>
            <consortium name="DOE Joint Genome Institute"/>
            <person name="Ke Y.-H."/>
            <person name="Bonito G."/>
            <person name="Liao H.-L."/>
            <person name="Looney B."/>
            <person name="Rojas-Flechas A."/>
            <person name="Nash J."/>
            <person name="Hameed K."/>
            <person name="Schadt C."/>
            <person name="Martin F."/>
            <person name="Crous P.W."/>
            <person name="Miettinen O."/>
            <person name="Magnuson J.K."/>
            <person name="Labbe J."/>
            <person name="Jacobson D."/>
            <person name="Doktycz M.J."/>
            <person name="Veneault-Fourrey C."/>
            <person name="Kuo A."/>
            <person name="Mondo S."/>
            <person name="Calhoun S."/>
            <person name="Riley R."/>
            <person name="Ohm R."/>
            <person name="LaButti K."/>
            <person name="Andreopoulos B."/>
            <person name="Pangilinan J."/>
            <person name="Nolan M."/>
            <person name="Tritt A."/>
            <person name="Clum A."/>
            <person name="Lipzen A."/>
            <person name="Daum C."/>
            <person name="Barry K."/>
            <person name="Grigoriev I.V."/>
            <person name="Vilgalys R."/>
        </authorList>
    </citation>
    <scope>NUCLEOTIDE SEQUENCE</scope>
    <source>
        <strain evidence="9">PMI_201</strain>
    </source>
</reference>
<evidence type="ECO:0000256" key="1">
    <source>
        <dbReference type="ARBA" id="ARBA00004141"/>
    </source>
</evidence>
<sequence>MSTSASFNREFRTETWTLYGVGVFLTMLRLVAQTRKLGINGLRADDWVVTTAILWYTLLVVSLNQVVFGGGSNYMTPEEIAGLTPETRLARTIASKWVLVSEEMMILSVWTCKLCMLFIYRRLTQGLHQMVIINVIFAYVAVGFVATQIALFAECRPFSGYWSVPAISDQCWSYYSFEIVVATFNISSDVAVLVIAIPLIINLHVPIQQKAILCIVFGMGFFVIAAAILTKVFSLDPNLVSYSYLNWYFREASVSLYVVNLPLLWALFRDIFPSARTWGYARTTGDSTRPSNNNNLMSSGTQSKNDVPLSNLESYTDEELDTYSAHHSEERIIPLYRSKKTNLNTTAECSHHSSG</sequence>
<dbReference type="GeneID" id="70247287"/>
<dbReference type="RefSeq" id="XP_046069143.1">
    <property type="nucleotide sequence ID" value="XM_046217000.1"/>
</dbReference>
<comment type="subcellular location">
    <subcellularLocation>
        <location evidence="1">Membrane</location>
        <topology evidence="1">Multi-pass membrane protein</topology>
    </subcellularLocation>
</comment>
<gene>
    <name evidence="9" type="ORF">BGW36DRAFT_386238</name>
</gene>
<evidence type="ECO:0000313" key="10">
    <source>
        <dbReference type="Proteomes" id="UP001201262"/>
    </source>
</evidence>